<dbReference type="Proteomes" id="UP000580043">
    <property type="component" value="Unassembled WGS sequence"/>
</dbReference>
<reference evidence="3 4" key="1">
    <citation type="submission" date="2020-04" db="EMBL/GenBank/DDBJ databases">
        <title>Zoogloea sp. G-4-1-14 isolated from soil.</title>
        <authorList>
            <person name="Dahal R.H."/>
        </authorList>
    </citation>
    <scope>NUCLEOTIDE SEQUENCE [LARGE SCALE GENOMIC DNA]</scope>
    <source>
        <strain evidence="3 4">G-4-1-14</strain>
    </source>
</reference>
<evidence type="ECO:0000256" key="1">
    <source>
        <dbReference type="SAM" id="Phobius"/>
    </source>
</evidence>
<keyword evidence="1" id="KW-0812">Transmembrane</keyword>
<dbReference type="AlphaFoldDB" id="A0A848G0T4"/>
<protein>
    <submittedName>
        <fullName evidence="3">YgcG family protein</fullName>
    </submittedName>
</protein>
<name>A0A848G0T4_9RHOO</name>
<keyword evidence="4" id="KW-1185">Reference proteome</keyword>
<accession>A0A848G0T4</accession>
<evidence type="ECO:0000313" key="3">
    <source>
        <dbReference type="EMBL" id="NML24675.1"/>
    </source>
</evidence>
<proteinExistence type="predicted"/>
<comment type="caution">
    <text evidence="3">The sequence shown here is derived from an EMBL/GenBank/DDBJ whole genome shotgun (WGS) entry which is preliminary data.</text>
</comment>
<keyword evidence="1" id="KW-1133">Transmembrane helix</keyword>
<evidence type="ECO:0000259" key="2">
    <source>
        <dbReference type="Pfam" id="PF04536"/>
    </source>
</evidence>
<dbReference type="PANTHER" id="PTHR30373">
    <property type="entry name" value="UPF0603 PROTEIN YGCG"/>
    <property type="match status" value="1"/>
</dbReference>
<feature type="domain" description="TPM" evidence="2">
    <location>
        <begin position="8"/>
        <end position="130"/>
    </location>
</feature>
<keyword evidence="1" id="KW-0472">Membrane</keyword>
<feature type="transmembrane region" description="Helical" evidence="1">
    <location>
        <begin position="186"/>
        <end position="214"/>
    </location>
</feature>
<dbReference type="Pfam" id="PF04536">
    <property type="entry name" value="TPM_phosphatase"/>
    <property type="match status" value="1"/>
</dbReference>
<evidence type="ECO:0000313" key="4">
    <source>
        <dbReference type="Proteomes" id="UP000580043"/>
    </source>
</evidence>
<organism evidence="3 4">
    <name type="scientific">Zoogloea dura</name>
    <dbReference type="NCBI Taxonomy" id="2728840"/>
    <lineage>
        <taxon>Bacteria</taxon>
        <taxon>Pseudomonadati</taxon>
        <taxon>Pseudomonadota</taxon>
        <taxon>Betaproteobacteria</taxon>
        <taxon>Rhodocyclales</taxon>
        <taxon>Zoogloeaceae</taxon>
        <taxon>Zoogloea</taxon>
    </lineage>
</organism>
<dbReference type="Gene3D" id="3.10.310.50">
    <property type="match status" value="1"/>
</dbReference>
<dbReference type="InterPro" id="IPR007621">
    <property type="entry name" value="TPM_dom"/>
</dbReference>
<sequence>MPPLAARINDGAGLLSATQRDALEAQLAAFEKQKGAQVAVLTVASTAPEPIEAYSIRVVEAWRLGRVGVDDGVLFIVARDDRRMRIEVGRGLEGALPDARAKQIIADVVTPRFKAGDYPGGIEAGVGAILALLSGEALPPPRAADGSGEGGAEEWLVLGLVATVVGGGVLRALFGKLLGAGLAGGLVGVGAWMITGALFIALGCGALAFVFVLAMGAGGRGGMGGPWIGGGGGGGFGSRGGGWSGGGGGFGGGGASGGW</sequence>
<dbReference type="EMBL" id="JABBGA010000001">
    <property type="protein sequence ID" value="NML24675.1"/>
    <property type="molecule type" value="Genomic_DNA"/>
</dbReference>
<feature type="transmembrane region" description="Helical" evidence="1">
    <location>
        <begin position="155"/>
        <end position="174"/>
    </location>
</feature>
<gene>
    <name evidence="3" type="ORF">HHL15_02885</name>
</gene>
<dbReference type="PANTHER" id="PTHR30373:SF2">
    <property type="entry name" value="UPF0603 PROTEIN YGCG"/>
    <property type="match status" value="1"/>
</dbReference>